<dbReference type="InterPro" id="IPR029000">
    <property type="entry name" value="Cyclophilin-like_dom_sf"/>
</dbReference>
<proteinExistence type="predicted"/>
<dbReference type="Pfam" id="PF02626">
    <property type="entry name" value="CT_A_B"/>
    <property type="match status" value="1"/>
</dbReference>
<dbReference type="PANTHER" id="PTHR43309">
    <property type="entry name" value="5-OXOPROLINASE SUBUNIT C"/>
    <property type="match status" value="1"/>
</dbReference>
<sequence>MLTILKSGIQTCIQDLGRYGFRHLGVSQAGVMDPLAAKSANILLNNSTDSAVIEITVGLCKFKFDHPTNFSLTGADLGAKLNGKSIATGWRYHAEANDILTFASSKSGTRAYFAVQGGFNDVTPVMHSSATDIQAGFGGLSGRALQDGDVLPYTPFNALDSIGAALPDYVDTIRVIPGPHVDLLPKDNQQSLYNQQWQVQPNSNRMGLRVASDIDISHNVSITSQAVSPGVIQLPPNGQPIVLLNDCQTTGGYPIIAHVIEADLRHLGQLHAGARCQFRAVNRLQAQQALDQQQQHLAQLKIAVLHHDKKNI</sequence>
<organism evidence="5 6">
    <name type="scientific">Pseudoalteromonas obscura</name>
    <dbReference type="NCBI Taxonomy" id="3048491"/>
    <lineage>
        <taxon>Bacteria</taxon>
        <taxon>Pseudomonadati</taxon>
        <taxon>Pseudomonadota</taxon>
        <taxon>Gammaproteobacteria</taxon>
        <taxon>Alteromonadales</taxon>
        <taxon>Pseudoalteromonadaceae</taxon>
        <taxon>Pseudoalteromonas</taxon>
    </lineage>
</organism>
<dbReference type="RefSeq" id="WP_284135956.1">
    <property type="nucleotide sequence ID" value="NZ_JASJUT010000001.1"/>
</dbReference>
<comment type="caution">
    <text evidence="5">The sequence shown here is derived from an EMBL/GenBank/DDBJ whole genome shotgun (WGS) entry which is preliminary data.</text>
</comment>
<dbReference type="EMBL" id="JASJUT010000001">
    <property type="protein sequence ID" value="MDK2593494.1"/>
    <property type="molecule type" value="Genomic_DNA"/>
</dbReference>
<keyword evidence="1" id="KW-0547">Nucleotide-binding</keyword>
<protein>
    <submittedName>
        <fullName evidence="5">Biotin-dependent carboxyltransferase family protein</fullName>
    </submittedName>
</protein>
<dbReference type="InterPro" id="IPR003778">
    <property type="entry name" value="CT_A_B"/>
</dbReference>
<dbReference type="SMART" id="SM00797">
    <property type="entry name" value="AHS2"/>
    <property type="match status" value="1"/>
</dbReference>
<evidence type="ECO:0000256" key="3">
    <source>
        <dbReference type="ARBA" id="ARBA00022840"/>
    </source>
</evidence>
<dbReference type="PANTHER" id="PTHR43309:SF3">
    <property type="entry name" value="5-OXOPROLINASE SUBUNIT C"/>
    <property type="match status" value="1"/>
</dbReference>
<feature type="domain" description="Carboxyltransferase" evidence="4">
    <location>
        <begin position="23"/>
        <end position="296"/>
    </location>
</feature>
<evidence type="ECO:0000259" key="4">
    <source>
        <dbReference type="SMART" id="SM00797"/>
    </source>
</evidence>
<evidence type="ECO:0000256" key="1">
    <source>
        <dbReference type="ARBA" id="ARBA00022741"/>
    </source>
</evidence>
<accession>A0ABT7EFV4</accession>
<dbReference type="Gene3D" id="2.40.100.10">
    <property type="entry name" value="Cyclophilin-like"/>
    <property type="match status" value="1"/>
</dbReference>
<gene>
    <name evidence="5" type="ORF">QNM18_00255</name>
</gene>
<dbReference type="SUPFAM" id="SSF50891">
    <property type="entry name" value="Cyclophilin-like"/>
    <property type="match status" value="1"/>
</dbReference>
<dbReference type="NCBIfam" id="TIGR00724">
    <property type="entry name" value="urea_amlyse_rel"/>
    <property type="match status" value="1"/>
</dbReference>
<dbReference type="InterPro" id="IPR052708">
    <property type="entry name" value="PxpC"/>
</dbReference>
<evidence type="ECO:0000256" key="2">
    <source>
        <dbReference type="ARBA" id="ARBA00022801"/>
    </source>
</evidence>
<keyword evidence="3" id="KW-0067">ATP-binding</keyword>
<keyword evidence="6" id="KW-1185">Reference proteome</keyword>
<name>A0ABT7EFV4_9GAMM</name>
<keyword evidence="2" id="KW-0378">Hydrolase</keyword>
<evidence type="ECO:0000313" key="6">
    <source>
        <dbReference type="Proteomes" id="UP001231915"/>
    </source>
</evidence>
<evidence type="ECO:0000313" key="5">
    <source>
        <dbReference type="EMBL" id="MDK2593494.1"/>
    </source>
</evidence>
<dbReference type="Proteomes" id="UP001231915">
    <property type="component" value="Unassembled WGS sequence"/>
</dbReference>
<reference evidence="5 6" key="1">
    <citation type="submission" date="2023-05" db="EMBL/GenBank/DDBJ databases">
        <title>Pseudoalteromonas ardens sp. nov., Pseudoalteromonas obscura sp. nov., and Pseudoalteromonas umbrosa sp. nov., isolated from the coral Montipora capitata.</title>
        <authorList>
            <person name="Thomas E.M."/>
            <person name="Smith E.M."/>
            <person name="Papke E."/>
            <person name="Shlafstein M.D."/>
            <person name="Oline D.K."/>
            <person name="Videau P."/>
            <person name="Saw J.H."/>
            <person name="Strangman W.K."/>
            <person name="Ushijima B."/>
        </authorList>
    </citation>
    <scope>NUCLEOTIDE SEQUENCE [LARGE SCALE GENOMIC DNA]</scope>
    <source>
        <strain evidence="5 6">P94</strain>
    </source>
</reference>